<sequence>MKNSHHKSHRKPTDLPFIPPPLSATDLEASQLSPELLLISINSLKMVWKVVKDTVRRLFGPDPCIPAKYNATFKDKEESLLAGLSEVNFTHHLQLYDFFPDFKIEVKDSDIKPTLATATNKKDIDNLFDPLCGMACNIVVDRTGNAKAMASANAEGIKTRDFAETLNNKELTRNQYNEYLDSAAPEIFDAHKKALQFHYMRILYSQGTFDLPSSTLTVEDVDRLFNIGFINQEMDFVIGRVMLGHGTLRRERRQTGQAMPDGKVLAPRARWTISANSAPPTIEEIIKFTYTTEYERFNSSEKSERGCKGSNEYQLPGALRPRLSKDWIMHHIKEYGEYGLKKLEMEDAAVYELIGKPDSTFIHPSLFEEYMKKPALFVLGRLGEGAAAAPKPVDDIAKRTAAAVVAHENAPAEPVDVPSSSIPAAPPSALFPPSVSRRSRAPKGKKRASPDDDELTSAPAMQCKRTTKRKKRAIPDEDDVTSDDGHHRRTRAHLSDVQYWIDTGIFSVSCPPSPSRVQRRQHSKPRTKPNKVSTTNAEAQGKKRAREGESGPSVEVEEGCSPIKKQKGASGSVAPAPATSSAVDAGRALQTAPGESHVTSSLLYARRRQMRTPYASTGLPVANLRRDRDNAGRLSARHASRARTSLWSRCVDGVSYALAWLLPGEAAKKPT</sequence>
<dbReference type="EMBL" id="SGPK01000326">
    <property type="protein sequence ID" value="THH04625.1"/>
    <property type="molecule type" value="Genomic_DNA"/>
</dbReference>
<feature type="compositionally biased region" description="Low complexity" evidence="1">
    <location>
        <begin position="410"/>
        <end position="423"/>
    </location>
</feature>
<evidence type="ECO:0000313" key="3">
    <source>
        <dbReference type="Proteomes" id="UP000308199"/>
    </source>
</evidence>
<name>A0A4S4L0C9_9AGAM</name>
<dbReference type="Proteomes" id="UP000308199">
    <property type="component" value="Unassembled WGS sequence"/>
</dbReference>
<keyword evidence="3" id="KW-1185">Reference proteome</keyword>
<gene>
    <name evidence="2" type="ORF">EW145_g5379</name>
</gene>
<proteinExistence type="predicted"/>
<evidence type="ECO:0000256" key="1">
    <source>
        <dbReference type="SAM" id="MobiDB-lite"/>
    </source>
</evidence>
<feature type="region of interest" description="Disordered" evidence="1">
    <location>
        <begin position="410"/>
        <end position="489"/>
    </location>
</feature>
<dbReference type="AlphaFoldDB" id="A0A4S4L0C9"/>
<reference evidence="2 3" key="1">
    <citation type="submission" date="2019-02" db="EMBL/GenBank/DDBJ databases">
        <title>Genome sequencing of the rare red list fungi Phellinidium pouzarii.</title>
        <authorList>
            <person name="Buettner E."/>
            <person name="Kellner H."/>
        </authorList>
    </citation>
    <scope>NUCLEOTIDE SEQUENCE [LARGE SCALE GENOMIC DNA]</scope>
    <source>
        <strain evidence="2 3">DSM 108285</strain>
    </source>
</reference>
<dbReference type="OrthoDB" id="10681478at2759"/>
<evidence type="ECO:0000313" key="2">
    <source>
        <dbReference type="EMBL" id="THH04625.1"/>
    </source>
</evidence>
<organism evidence="2 3">
    <name type="scientific">Phellinidium pouzarii</name>
    <dbReference type="NCBI Taxonomy" id="167371"/>
    <lineage>
        <taxon>Eukaryota</taxon>
        <taxon>Fungi</taxon>
        <taxon>Dikarya</taxon>
        <taxon>Basidiomycota</taxon>
        <taxon>Agaricomycotina</taxon>
        <taxon>Agaricomycetes</taxon>
        <taxon>Hymenochaetales</taxon>
        <taxon>Hymenochaetaceae</taxon>
        <taxon>Phellinidium</taxon>
    </lineage>
</organism>
<protein>
    <submittedName>
        <fullName evidence="2">Uncharacterized protein</fullName>
    </submittedName>
</protein>
<accession>A0A4S4L0C9</accession>
<feature type="compositionally biased region" description="Basic residues" evidence="1">
    <location>
        <begin position="517"/>
        <end position="529"/>
    </location>
</feature>
<feature type="compositionally biased region" description="Basic residues" evidence="1">
    <location>
        <begin position="437"/>
        <end position="447"/>
    </location>
</feature>
<comment type="caution">
    <text evidence="2">The sequence shown here is derived from an EMBL/GenBank/DDBJ whole genome shotgun (WGS) entry which is preliminary data.</text>
</comment>
<feature type="region of interest" description="Disordered" evidence="1">
    <location>
        <begin position="508"/>
        <end position="597"/>
    </location>
</feature>
<feature type="compositionally biased region" description="Low complexity" evidence="1">
    <location>
        <begin position="568"/>
        <end position="585"/>
    </location>
</feature>